<dbReference type="EMBL" id="FMWJ01000056">
    <property type="protein sequence ID" value="SCZ74349.1"/>
    <property type="molecule type" value="Genomic_DNA"/>
</dbReference>
<sequence length="241" mass="27097">EQSIHWLYEPGALTPSARYQKGQLYYVVSDHQGTVREILTEAGELLWAGRLLTWGEPERWPVLTVNDPRNLTCNFRFCGQYEDEESGLFYNRHRYYESETGQYLSPDPLNLAGGVNPYSYVHNPANWIDPFGLAGCNAVKAKSRNDAIRQAKNHAQVPRNSRGGQDIGIDELNASSRGDNWGKMKAEGGKKLGRRNPNGKNNWFEHPDGHPDAGQPGIPEHHSGGHIHAVDPKGVERIFVW</sequence>
<organism evidence="2 3">
    <name type="scientific">Photorhabdus luminescens</name>
    <name type="common">Xenorhabdus luminescens</name>
    <dbReference type="NCBI Taxonomy" id="29488"/>
    <lineage>
        <taxon>Bacteria</taxon>
        <taxon>Pseudomonadati</taxon>
        <taxon>Pseudomonadota</taxon>
        <taxon>Gammaproteobacteria</taxon>
        <taxon>Enterobacterales</taxon>
        <taxon>Morganellaceae</taxon>
        <taxon>Photorhabdus</taxon>
    </lineage>
</organism>
<proteinExistence type="predicted"/>
<keyword evidence="3" id="KW-1185">Reference proteome</keyword>
<evidence type="ECO:0000256" key="1">
    <source>
        <dbReference type="SAM" id="MobiDB-lite"/>
    </source>
</evidence>
<dbReference type="Proteomes" id="UP000183223">
    <property type="component" value="Unassembled WGS sequence"/>
</dbReference>
<evidence type="ECO:0000313" key="3">
    <source>
        <dbReference type="Proteomes" id="UP000183223"/>
    </source>
</evidence>
<name>A0A1G5RM72_PHOLU</name>
<dbReference type="PANTHER" id="PTHR32305">
    <property type="match status" value="1"/>
</dbReference>
<protein>
    <submittedName>
        <fullName evidence="2">RHS repeat-associated core domain-containing protein</fullName>
    </submittedName>
</protein>
<dbReference type="AlphaFoldDB" id="A0A1G5RM72"/>
<dbReference type="PANTHER" id="PTHR32305:SF15">
    <property type="entry name" value="PROTEIN RHSA-RELATED"/>
    <property type="match status" value="1"/>
</dbReference>
<dbReference type="STRING" id="29488.KS18_09355"/>
<evidence type="ECO:0000313" key="2">
    <source>
        <dbReference type="EMBL" id="SCZ74349.1"/>
    </source>
</evidence>
<reference evidence="3" key="1">
    <citation type="submission" date="2016-10" db="EMBL/GenBank/DDBJ databases">
        <authorList>
            <person name="Varghese N."/>
            <person name="Submissions S."/>
        </authorList>
    </citation>
    <scope>NUCLEOTIDE SEQUENCE [LARGE SCALE GENOMIC DNA]</scope>
    <source>
        <strain evidence="3">ATCC 29999</strain>
    </source>
</reference>
<dbReference type="Gene3D" id="2.180.10.10">
    <property type="entry name" value="RHS repeat-associated core"/>
    <property type="match status" value="1"/>
</dbReference>
<feature type="compositionally biased region" description="Basic and acidic residues" evidence="1">
    <location>
        <begin position="180"/>
        <end position="190"/>
    </location>
</feature>
<dbReference type="RefSeq" id="WP_302847790.1">
    <property type="nucleotide sequence ID" value="NZ_CAWQXX010000054.1"/>
</dbReference>
<feature type="region of interest" description="Disordered" evidence="1">
    <location>
        <begin position="150"/>
        <end position="229"/>
    </location>
</feature>
<gene>
    <name evidence="2" type="ORF">SAMN02982990_04613</name>
</gene>
<feature type="compositionally biased region" description="Basic and acidic residues" evidence="1">
    <location>
        <begin position="219"/>
        <end position="229"/>
    </location>
</feature>
<dbReference type="PRINTS" id="PR00394">
    <property type="entry name" value="RHSPROTEIN"/>
</dbReference>
<dbReference type="NCBIfam" id="TIGR03696">
    <property type="entry name" value="Rhs_assc_core"/>
    <property type="match status" value="1"/>
</dbReference>
<feature type="non-terminal residue" evidence="2">
    <location>
        <position position="1"/>
    </location>
</feature>
<dbReference type="InterPro" id="IPR022385">
    <property type="entry name" value="Rhs_assc_core"/>
</dbReference>
<dbReference type="InterPro" id="IPR050708">
    <property type="entry name" value="T6SS_VgrG/RHS"/>
</dbReference>
<accession>A0A1G5RM72</accession>